<dbReference type="OrthoDB" id="422574at2759"/>
<dbReference type="Proteomes" id="UP000054771">
    <property type="component" value="Unassembled WGS sequence"/>
</dbReference>
<protein>
    <recommendedName>
        <fullName evidence="2">glutathione transferase</fullName>
        <ecNumber evidence="2">2.5.1.18</ecNumber>
    </recommendedName>
</protein>
<dbReference type="SFLD" id="SFLDS00019">
    <property type="entry name" value="Glutathione_Transferase_(cytos"/>
    <property type="match status" value="1"/>
</dbReference>
<evidence type="ECO:0000313" key="7">
    <source>
        <dbReference type="EMBL" id="CEL06541.1"/>
    </source>
</evidence>
<dbReference type="SFLD" id="SFLDG00358">
    <property type="entry name" value="Main_(cytGST)"/>
    <property type="match status" value="1"/>
</dbReference>
<dbReference type="AlphaFoldDB" id="A0A0U5G6L7"/>
<dbReference type="Gene3D" id="1.20.1050.130">
    <property type="match status" value="1"/>
</dbReference>
<dbReference type="InterPro" id="IPR004046">
    <property type="entry name" value="GST_C"/>
</dbReference>
<evidence type="ECO:0000256" key="3">
    <source>
        <dbReference type="ARBA" id="ARBA00022679"/>
    </source>
</evidence>
<dbReference type="STRING" id="454130.A0A0U5G6L7"/>
<dbReference type="InterPro" id="IPR010987">
    <property type="entry name" value="Glutathione-S-Trfase_C-like"/>
</dbReference>
<dbReference type="SFLD" id="SFLDG01151">
    <property type="entry name" value="Main.2:_Nu-like"/>
    <property type="match status" value="1"/>
</dbReference>
<dbReference type="PANTHER" id="PTHR44051">
    <property type="entry name" value="GLUTATHIONE S-TRANSFERASE-RELATED"/>
    <property type="match status" value="1"/>
</dbReference>
<dbReference type="PROSITE" id="PS50405">
    <property type="entry name" value="GST_CTER"/>
    <property type="match status" value="1"/>
</dbReference>
<dbReference type="SUPFAM" id="SSF47616">
    <property type="entry name" value="GST C-terminal domain-like"/>
    <property type="match status" value="1"/>
</dbReference>
<dbReference type="SUPFAM" id="SSF52833">
    <property type="entry name" value="Thioredoxin-like"/>
    <property type="match status" value="1"/>
</dbReference>
<proteinExistence type="inferred from homology"/>
<dbReference type="EMBL" id="CDMC01000008">
    <property type="protein sequence ID" value="CEL06541.1"/>
    <property type="molecule type" value="Genomic_DNA"/>
</dbReference>
<dbReference type="PANTHER" id="PTHR44051:SF20">
    <property type="entry name" value="GLUTATHIONE TRANSFERASE 1 (EUROFUNG)"/>
    <property type="match status" value="1"/>
</dbReference>
<feature type="domain" description="GST N-terminal" evidence="5">
    <location>
        <begin position="1"/>
        <end position="62"/>
    </location>
</feature>
<dbReference type="OMA" id="LNQWLHF"/>
<dbReference type="InterPro" id="IPR036249">
    <property type="entry name" value="Thioredoxin-like_sf"/>
</dbReference>
<dbReference type="InterPro" id="IPR036282">
    <property type="entry name" value="Glutathione-S-Trfase_C_sf"/>
</dbReference>
<dbReference type="InterPro" id="IPR040079">
    <property type="entry name" value="Glutathione_S-Trfase"/>
</dbReference>
<evidence type="ECO:0000313" key="8">
    <source>
        <dbReference type="Proteomes" id="UP000054771"/>
    </source>
</evidence>
<dbReference type="CDD" id="cd03048">
    <property type="entry name" value="GST_N_Ure2p_like"/>
    <property type="match status" value="1"/>
</dbReference>
<accession>A0A0U5G6L7</accession>
<dbReference type="InterPro" id="IPR004045">
    <property type="entry name" value="Glutathione_S-Trfase_N"/>
</dbReference>
<reference evidence="8" key="1">
    <citation type="journal article" date="2016" name="Genome Announc.">
        <title>Draft genome sequences of fungus Aspergillus calidoustus.</title>
        <authorList>
            <person name="Horn F."/>
            <person name="Linde J."/>
            <person name="Mattern D.J."/>
            <person name="Walther G."/>
            <person name="Guthke R."/>
            <person name="Scherlach K."/>
            <person name="Martin K."/>
            <person name="Brakhage A.A."/>
            <person name="Petzke L."/>
            <person name="Valiante V."/>
        </authorList>
    </citation>
    <scope>NUCLEOTIDE SEQUENCE [LARGE SCALE GENOMIC DNA]</scope>
    <source>
        <strain evidence="8">SF006504</strain>
    </source>
</reference>
<comment type="similarity">
    <text evidence="1">Belongs to the GST superfamily.</text>
</comment>
<dbReference type="PROSITE" id="PS50404">
    <property type="entry name" value="GST_NTER"/>
    <property type="match status" value="1"/>
</dbReference>
<sequence length="224" mass="25974">MEELNLPYELKSFNFGDVKKKPFIDVNPNGRVPAIVDPNTDLTLWESGAIIQYLIEQYDAERKLSYDSLHEKHLLNQWLHFQMSGQGPYYGQLAWFTVLHAEKVPSAIMRYRNEALRILGVLNTVLEGRTWLVGDKCTFADLAFLPWNENLGILLGGSLDNVFEPFSNVQNWHNRMRERESWVKCLESRTMLMAEQGLERTGMPKGIHSMDEYQKHIAERTAKD</sequence>
<organism evidence="7 8">
    <name type="scientific">Aspergillus calidoustus</name>
    <dbReference type="NCBI Taxonomy" id="454130"/>
    <lineage>
        <taxon>Eukaryota</taxon>
        <taxon>Fungi</taxon>
        <taxon>Dikarya</taxon>
        <taxon>Ascomycota</taxon>
        <taxon>Pezizomycotina</taxon>
        <taxon>Eurotiomycetes</taxon>
        <taxon>Eurotiomycetidae</taxon>
        <taxon>Eurotiales</taxon>
        <taxon>Aspergillaceae</taxon>
        <taxon>Aspergillus</taxon>
        <taxon>Aspergillus subgen. Nidulantes</taxon>
    </lineage>
</organism>
<dbReference type="CDD" id="cd10293">
    <property type="entry name" value="GST_C_Ure2p"/>
    <property type="match status" value="1"/>
</dbReference>
<dbReference type="GO" id="GO:0004364">
    <property type="term" value="F:glutathione transferase activity"/>
    <property type="evidence" value="ECO:0007669"/>
    <property type="project" value="UniProtKB-EC"/>
</dbReference>
<keyword evidence="8" id="KW-1185">Reference proteome</keyword>
<comment type="catalytic activity">
    <reaction evidence="4">
        <text>RX + glutathione = an S-substituted glutathione + a halide anion + H(+)</text>
        <dbReference type="Rhea" id="RHEA:16437"/>
        <dbReference type="ChEBI" id="CHEBI:15378"/>
        <dbReference type="ChEBI" id="CHEBI:16042"/>
        <dbReference type="ChEBI" id="CHEBI:17792"/>
        <dbReference type="ChEBI" id="CHEBI:57925"/>
        <dbReference type="ChEBI" id="CHEBI:90779"/>
        <dbReference type="EC" id="2.5.1.18"/>
    </reaction>
</comment>
<evidence type="ECO:0000259" key="6">
    <source>
        <dbReference type="PROSITE" id="PS50405"/>
    </source>
</evidence>
<dbReference type="Pfam" id="PF13417">
    <property type="entry name" value="GST_N_3"/>
    <property type="match status" value="1"/>
</dbReference>
<evidence type="ECO:0000256" key="2">
    <source>
        <dbReference type="ARBA" id="ARBA00012452"/>
    </source>
</evidence>
<name>A0A0U5G6L7_ASPCI</name>
<gene>
    <name evidence="7" type="ORF">ASPCAL09714</name>
</gene>
<evidence type="ECO:0000259" key="5">
    <source>
        <dbReference type="PROSITE" id="PS50404"/>
    </source>
</evidence>
<keyword evidence="3" id="KW-0808">Transferase</keyword>
<feature type="domain" description="GST C-terminal" evidence="6">
    <location>
        <begin position="68"/>
        <end position="217"/>
    </location>
</feature>
<dbReference type="Pfam" id="PF00043">
    <property type="entry name" value="GST_C"/>
    <property type="match status" value="1"/>
</dbReference>
<dbReference type="EC" id="2.5.1.18" evidence="2"/>
<evidence type="ECO:0000256" key="4">
    <source>
        <dbReference type="ARBA" id="ARBA00047960"/>
    </source>
</evidence>
<evidence type="ECO:0000256" key="1">
    <source>
        <dbReference type="ARBA" id="ARBA00007409"/>
    </source>
</evidence>